<evidence type="ECO:0000313" key="2">
    <source>
        <dbReference type="EMBL" id="EWM25869.1"/>
    </source>
</evidence>
<dbReference type="EMBL" id="AZIL01000829">
    <property type="protein sequence ID" value="EWM25869.1"/>
    <property type="molecule type" value="Genomic_DNA"/>
</dbReference>
<evidence type="ECO:0000313" key="3">
    <source>
        <dbReference type="Proteomes" id="UP000019335"/>
    </source>
</evidence>
<comment type="caution">
    <text evidence="2">The sequence shown here is derived from an EMBL/GenBank/DDBJ whole genome shotgun (WGS) entry which is preliminary data.</text>
</comment>
<gene>
    <name evidence="2" type="ORF">Naga_100054g14</name>
</gene>
<keyword evidence="1" id="KW-0472">Membrane</keyword>
<dbReference type="AlphaFoldDB" id="W7TZJ5"/>
<proteinExistence type="predicted"/>
<keyword evidence="3" id="KW-1185">Reference proteome</keyword>
<dbReference type="Proteomes" id="UP000019335">
    <property type="component" value="Chromosome 10"/>
</dbReference>
<reference evidence="2 3" key="1">
    <citation type="journal article" date="2014" name="Mol. Plant">
        <title>Chromosome Scale Genome Assembly and Transcriptome Profiling of Nannochloropsis gaditana in Nitrogen Depletion.</title>
        <authorList>
            <person name="Corteggiani Carpinelli E."/>
            <person name="Telatin A."/>
            <person name="Vitulo N."/>
            <person name="Forcato C."/>
            <person name="D'Angelo M."/>
            <person name="Schiavon R."/>
            <person name="Vezzi A."/>
            <person name="Giacometti G.M."/>
            <person name="Morosinotto T."/>
            <person name="Valle G."/>
        </authorList>
    </citation>
    <scope>NUCLEOTIDE SEQUENCE [LARGE SCALE GENOMIC DNA]</scope>
    <source>
        <strain evidence="2 3">B-31</strain>
    </source>
</reference>
<accession>W7TZJ5</accession>
<protein>
    <submittedName>
        <fullName evidence="2">Uncharacterized protein</fullName>
    </submittedName>
</protein>
<evidence type="ECO:0000256" key="1">
    <source>
        <dbReference type="SAM" id="Phobius"/>
    </source>
</evidence>
<organism evidence="2 3">
    <name type="scientific">Nannochloropsis gaditana</name>
    <dbReference type="NCBI Taxonomy" id="72520"/>
    <lineage>
        <taxon>Eukaryota</taxon>
        <taxon>Sar</taxon>
        <taxon>Stramenopiles</taxon>
        <taxon>Ochrophyta</taxon>
        <taxon>Eustigmatophyceae</taxon>
        <taxon>Eustigmatales</taxon>
        <taxon>Monodopsidaceae</taxon>
        <taxon>Nannochloropsis</taxon>
    </lineage>
</organism>
<keyword evidence="1" id="KW-1133">Transmembrane helix</keyword>
<name>W7TZJ5_9STRA</name>
<keyword evidence="1" id="KW-0812">Transmembrane</keyword>
<feature type="transmembrane region" description="Helical" evidence="1">
    <location>
        <begin position="26"/>
        <end position="46"/>
    </location>
</feature>
<sequence>MKCIKLITSPGTALERSTSERRGLWLLLRPLACVFLGSWIGSIRIIPGRGVPGDQLDFEYHRNLINEALIEEQ</sequence>